<dbReference type="Gene3D" id="3.40.50.1820">
    <property type="entry name" value="alpha/beta hydrolase"/>
    <property type="match status" value="1"/>
</dbReference>
<dbReference type="PANTHER" id="PTHR43433:SF10">
    <property type="entry name" value="AB HYDROLASE-1 DOMAIN-CONTAINING PROTEIN"/>
    <property type="match status" value="1"/>
</dbReference>
<dbReference type="Pfam" id="PF12697">
    <property type="entry name" value="Abhydrolase_6"/>
    <property type="match status" value="1"/>
</dbReference>
<dbReference type="RefSeq" id="WP_344753319.1">
    <property type="nucleotide sequence ID" value="NZ_BAABAE010000001.1"/>
</dbReference>
<name>A0ABP7F585_9MICO</name>
<keyword evidence="2" id="KW-0378">Hydrolase</keyword>
<protein>
    <submittedName>
        <fullName evidence="2">Alpha/beta fold hydrolase</fullName>
    </submittedName>
</protein>
<dbReference type="PRINTS" id="PR00111">
    <property type="entry name" value="ABHYDROLASE"/>
</dbReference>
<keyword evidence="3" id="KW-1185">Reference proteome</keyword>
<reference evidence="3" key="1">
    <citation type="journal article" date="2019" name="Int. J. Syst. Evol. Microbiol.">
        <title>The Global Catalogue of Microorganisms (GCM) 10K type strain sequencing project: providing services to taxonomists for standard genome sequencing and annotation.</title>
        <authorList>
            <consortium name="The Broad Institute Genomics Platform"/>
            <consortium name="The Broad Institute Genome Sequencing Center for Infectious Disease"/>
            <person name="Wu L."/>
            <person name="Ma J."/>
        </authorList>
    </citation>
    <scope>NUCLEOTIDE SEQUENCE [LARGE SCALE GENOMIC DNA]</scope>
    <source>
        <strain evidence="3">JCM 16949</strain>
    </source>
</reference>
<proteinExistence type="predicted"/>
<organism evidence="2 3">
    <name type="scientific">Leifsonella bigeumensis</name>
    <dbReference type="NCBI Taxonomy" id="433643"/>
    <lineage>
        <taxon>Bacteria</taxon>
        <taxon>Bacillati</taxon>
        <taxon>Actinomycetota</taxon>
        <taxon>Actinomycetes</taxon>
        <taxon>Micrococcales</taxon>
        <taxon>Microbacteriaceae</taxon>
        <taxon>Leifsonella</taxon>
    </lineage>
</organism>
<feature type="domain" description="AB hydrolase-1" evidence="1">
    <location>
        <begin position="32"/>
        <end position="254"/>
    </location>
</feature>
<evidence type="ECO:0000259" key="1">
    <source>
        <dbReference type="Pfam" id="PF12697"/>
    </source>
</evidence>
<sequence length="276" mass="29862">MTLVGASRTEGFVEVDDGERIWFETAGTGPDLVLCHGLGGNATVWYQQVPYFARGNRVITWDQRGFGRSSNVNRKHGPLTAVSDLGALLDHLEVSSADVVGQSMGGWVALGAALAIPERIASLVLACTTAGIPVEREPVREQPAPVAGGALPLGGHPAIDESLRLRDPARAYLYQALGTFGDRPADSELMRMLAETTFDDEQLRRLDIPVLMIAGERDGLMTTALLRQASSWLANARLVEMPGLGHSPYFEDPDSWNRLVADFLARERRVGSRGVS</sequence>
<gene>
    <name evidence="2" type="ORF">GCM10022239_04890</name>
</gene>
<dbReference type="InterPro" id="IPR029058">
    <property type="entry name" value="AB_hydrolase_fold"/>
</dbReference>
<dbReference type="EMBL" id="BAABAE010000001">
    <property type="protein sequence ID" value="GAA3731314.1"/>
    <property type="molecule type" value="Genomic_DNA"/>
</dbReference>
<dbReference type="Proteomes" id="UP001501004">
    <property type="component" value="Unassembled WGS sequence"/>
</dbReference>
<evidence type="ECO:0000313" key="2">
    <source>
        <dbReference type="EMBL" id="GAA3731314.1"/>
    </source>
</evidence>
<accession>A0ABP7F585</accession>
<comment type="caution">
    <text evidence="2">The sequence shown here is derived from an EMBL/GenBank/DDBJ whole genome shotgun (WGS) entry which is preliminary data.</text>
</comment>
<dbReference type="SUPFAM" id="SSF53474">
    <property type="entry name" value="alpha/beta-Hydrolases"/>
    <property type="match status" value="1"/>
</dbReference>
<dbReference type="InterPro" id="IPR000073">
    <property type="entry name" value="AB_hydrolase_1"/>
</dbReference>
<evidence type="ECO:0000313" key="3">
    <source>
        <dbReference type="Proteomes" id="UP001501004"/>
    </source>
</evidence>
<dbReference type="InterPro" id="IPR050471">
    <property type="entry name" value="AB_hydrolase"/>
</dbReference>
<dbReference type="PANTHER" id="PTHR43433">
    <property type="entry name" value="HYDROLASE, ALPHA/BETA FOLD FAMILY PROTEIN"/>
    <property type="match status" value="1"/>
</dbReference>
<dbReference type="GO" id="GO:0016787">
    <property type="term" value="F:hydrolase activity"/>
    <property type="evidence" value="ECO:0007669"/>
    <property type="project" value="UniProtKB-KW"/>
</dbReference>